<gene>
    <name evidence="1" type="ORF">GCM10008933_15130</name>
</gene>
<accession>A0ABP3HYM4</accession>
<organism evidence="1 2">
    <name type="scientific">Paenibacillus motobuensis</name>
    <dbReference type="NCBI Taxonomy" id="295324"/>
    <lineage>
        <taxon>Bacteria</taxon>
        <taxon>Bacillati</taxon>
        <taxon>Bacillota</taxon>
        <taxon>Bacilli</taxon>
        <taxon>Bacillales</taxon>
        <taxon>Paenibacillaceae</taxon>
        <taxon>Paenibacillus</taxon>
    </lineage>
</organism>
<reference evidence="2" key="1">
    <citation type="journal article" date="2019" name="Int. J. Syst. Evol. Microbiol.">
        <title>The Global Catalogue of Microorganisms (GCM) 10K type strain sequencing project: providing services to taxonomists for standard genome sequencing and annotation.</title>
        <authorList>
            <consortium name="The Broad Institute Genomics Platform"/>
            <consortium name="The Broad Institute Genome Sequencing Center for Infectious Disease"/>
            <person name="Wu L."/>
            <person name="Ma J."/>
        </authorList>
    </citation>
    <scope>NUCLEOTIDE SEQUENCE [LARGE SCALE GENOMIC DNA]</scope>
    <source>
        <strain evidence="2">JCM 12774</strain>
    </source>
</reference>
<dbReference type="SUPFAM" id="SSF55729">
    <property type="entry name" value="Acyl-CoA N-acyltransferases (Nat)"/>
    <property type="match status" value="1"/>
</dbReference>
<evidence type="ECO:0000313" key="1">
    <source>
        <dbReference type="EMBL" id="GAA0384944.1"/>
    </source>
</evidence>
<dbReference type="Proteomes" id="UP001500340">
    <property type="component" value="Unassembled WGS sequence"/>
</dbReference>
<sequence length="43" mass="4909">MQRVSHVPSNIVANAVYKSCGFEETGEYEECGDPILRYRMIKS</sequence>
<protein>
    <recommendedName>
        <fullName evidence="3">N-acetyltransferase domain-containing protein</fullName>
    </recommendedName>
</protein>
<name>A0ABP3HYM4_9BACL</name>
<dbReference type="InterPro" id="IPR016181">
    <property type="entry name" value="Acyl_CoA_acyltransferase"/>
</dbReference>
<dbReference type="EMBL" id="BAAACX010000007">
    <property type="protein sequence ID" value="GAA0384944.1"/>
    <property type="molecule type" value="Genomic_DNA"/>
</dbReference>
<evidence type="ECO:0008006" key="3">
    <source>
        <dbReference type="Google" id="ProtNLM"/>
    </source>
</evidence>
<keyword evidence="2" id="KW-1185">Reference proteome</keyword>
<proteinExistence type="predicted"/>
<comment type="caution">
    <text evidence="1">The sequence shown here is derived from an EMBL/GenBank/DDBJ whole genome shotgun (WGS) entry which is preliminary data.</text>
</comment>
<evidence type="ECO:0000313" key="2">
    <source>
        <dbReference type="Proteomes" id="UP001500340"/>
    </source>
</evidence>